<evidence type="ECO:0000313" key="4">
    <source>
        <dbReference type="Proteomes" id="UP000273278"/>
    </source>
</evidence>
<dbReference type="GeneID" id="41321867"/>
<organism evidence="3 4">
    <name type="scientific">Methanomethylophilus alvi</name>
    <dbReference type="NCBI Taxonomy" id="1291540"/>
    <lineage>
        <taxon>Archaea</taxon>
        <taxon>Methanobacteriati</taxon>
        <taxon>Thermoplasmatota</taxon>
        <taxon>Thermoplasmata</taxon>
        <taxon>Methanomassiliicoccales</taxon>
        <taxon>Methanomethylophilaceae</taxon>
        <taxon>Methanomethylophilus</taxon>
    </lineage>
</organism>
<dbReference type="PANTHER" id="PTHR46268">
    <property type="entry name" value="STRESS RESPONSE PROTEIN NHAX"/>
    <property type="match status" value="1"/>
</dbReference>
<feature type="domain" description="UspA" evidence="2">
    <location>
        <begin position="3"/>
        <end position="124"/>
    </location>
</feature>
<comment type="similarity">
    <text evidence="1">Belongs to the universal stress protein A family.</text>
</comment>
<reference evidence="3 4" key="1">
    <citation type="submission" date="2016-10" db="EMBL/GenBank/DDBJ databases">
        <title>Complete genome of the TMA-utilizing, human hosted archaeon Methanomethylophilus alvus Gen. nov, sp. nov., strain Mx-05, derived from a pure culture.</title>
        <authorList>
            <person name="Brugere J.-F."/>
            <person name="Ben Hania W."/>
            <person name="Chaudhary P.P."/>
            <person name="Gaci N."/>
            <person name="Borrel G."/>
            <person name="Cao Van Tuat L."/>
            <person name="Fardeau M.-L."/>
            <person name="Harris H.M.B."/>
            <person name="O'Toole P.W."/>
            <person name="Ollivier B."/>
        </authorList>
    </citation>
    <scope>NUCLEOTIDE SEQUENCE [LARGE SCALE GENOMIC DNA]</scope>
    <source>
        <strain evidence="3 4">Mx-05</strain>
    </source>
</reference>
<sequence length="127" mass="13292">MSFQNILVPTDGSEFTKAAVAKAFDLAEVAGGRVTALYVKDKYATDESAKAAVGYVSEQGKARNIPVEEAVLSGVPAEVIAGESGKYDVIVMGTLGRTGMKKILVGSVAEKVVKLSECPVIVVRNSE</sequence>
<dbReference type="InterPro" id="IPR006016">
    <property type="entry name" value="UspA"/>
</dbReference>
<evidence type="ECO:0000259" key="2">
    <source>
        <dbReference type="Pfam" id="PF00582"/>
    </source>
</evidence>
<dbReference type="Gene3D" id="3.40.50.12370">
    <property type="match status" value="1"/>
</dbReference>
<proteinExistence type="inferred from homology"/>
<dbReference type="Proteomes" id="UP000273278">
    <property type="component" value="Chromosome"/>
</dbReference>
<evidence type="ECO:0000313" key="3">
    <source>
        <dbReference type="EMBL" id="AYQ55223.1"/>
    </source>
</evidence>
<accession>A0A3G3IH91</accession>
<dbReference type="Pfam" id="PF00582">
    <property type="entry name" value="Usp"/>
    <property type="match status" value="1"/>
</dbReference>
<dbReference type="PRINTS" id="PR01438">
    <property type="entry name" value="UNVRSLSTRESS"/>
</dbReference>
<dbReference type="CDD" id="cd00293">
    <property type="entry name" value="USP-like"/>
    <property type="match status" value="1"/>
</dbReference>
<name>A0A3G3IH91_9ARCH</name>
<evidence type="ECO:0000256" key="1">
    <source>
        <dbReference type="ARBA" id="ARBA00008791"/>
    </source>
</evidence>
<dbReference type="AlphaFoldDB" id="A0A3G3IH91"/>
<dbReference type="RefSeq" id="WP_015504971.1">
    <property type="nucleotide sequence ID" value="NZ_CAYARL010000026.1"/>
</dbReference>
<dbReference type="EMBL" id="CP017686">
    <property type="protein sequence ID" value="AYQ55223.1"/>
    <property type="molecule type" value="Genomic_DNA"/>
</dbReference>
<dbReference type="InterPro" id="IPR006015">
    <property type="entry name" value="Universal_stress_UspA"/>
</dbReference>
<gene>
    <name evidence="3" type="ORF">BKD89_05325</name>
</gene>
<protein>
    <submittedName>
        <fullName evidence="3">Universal stress protein UspA</fullName>
    </submittedName>
</protein>
<dbReference type="SUPFAM" id="SSF52402">
    <property type="entry name" value="Adenine nucleotide alpha hydrolases-like"/>
    <property type="match status" value="1"/>
</dbReference>
<dbReference type="OMA" id="ACAHAIE"/>
<dbReference type="PANTHER" id="PTHR46268:SF6">
    <property type="entry name" value="UNIVERSAL STRESS PROTEIN UP12"/>
    <property type="match status" value="1"/>
</dbReference>